<protein>
    <recommendedName>
        <fullName evidence="2">Lcl C-terminal domain-containing protein</fullName>
    </recommendedName>
</protein>
<gene>
    <name evidence="3" type="ordered locus">HCH_00116</name>
</gene>
<evidence type="ECO:0000313" key="4">
    <source>
        <dbReference type="Proteomes" id="UP000000238"/>
    </source>
</evidence>
<reference evidence="3 4" key="1">
    <citation type="journal article" date="2005" name="Nucleic Acids Res.">
        <title>Genomic blueprint of Hahella chejuensis, a marine microbe producing an algicidal agent.</title>
        <authorList>
            <person name="Jeong H."/>
            <person name="Yim J.H."/>
            <person name="Lee C."/>
            <person name="Choi S.-H."/>
            <person name="Park Y.K."/>
            <person name="Yoon S.H."/>
            <person name="Hur C.-G."/>
            <person name="Kang H.-Y."/>
            <person name="Kim D."/>
            <person name="Lee H.H."/>
            <person name="Park K.H."/>
            <person name="Park S.-H."/>
            <person name="Park H.-S."/>
            <person name="Lee H.K."/>
            <person name="Oh T.K."/>
            <person name="Kim J.F."/>
        </authorList>
    </citation>
    <scope>NUCLEOTIDE SEQUENCE [LARGE SCALE GENOMIC DNA]</scope>
    <source>
        <strain evidence="3 4">KCTC 2396</strain>
    </source>
</reference>
<sequence>MRRSVAWATFLEVLCAILLMAALIAALLYIFNTPEASVQEETLALDQGSPELPNSVSGSGERDQPLVSMEEGPRFVKIDAGGVELAPEAGDWSCVLDRSTGLLWEVKRVDGGLQDAEHTYSWAREGDLPADAEPDAPPPGGSVYNRGLCLYSECDTAAYVREVRELGLCGASDWRLPEAAELRTLEHPTRYYPDIDTDFFPNTISGNYWTSTEVEKARTLAWSVDFNNGFPYIAEKRLAHHLRLTSGPVR</sequence>
<feature type="region of interest" description="Disordered" evidence="1">
    <location>
        <begin position="42"/>
        <end position="66"/>
    </location>
</feature>
<evidence type="ECO:0000259" key="2">
    <source>
        <dbReference type="Pfam" id="PF07603"/>
    </source>
</evidence>
<evidence type="ECO:0000256" key="1">
    <source>
        <dbReference type="SAM" id="MobiDB-lite"/>
    </source>
</evidence>
<dbReference type="OrthoDB" id="9815730at2"/>
<dbReference type="eggNOG" id="COG5276">
    <property type="taxonomic scope" value="Bacteria"/>
</dbReference>
<proteinExistence type="predicted"/>
<dbReference type="Pfam" id="PF07603">
    <property type="entry name" value="Lcl_C"/>
    <property type="match status" value="1"/>
</dbReference>
<accession>Q2SQN7</accession>
<name>Q2SQN7_HAHCH</name>
<dbReference type="HOGENOM" id="CLU_1110189_0_0_6"/>
<keyword evidence="4" id="KW-1185">Reference proteome</keyword>
<dbReference type="AlphaFoldDB" id="Q2SQN7"/>
<dbReference type="Proteomes" id="UP000000238">
    <property type="component" value="Chromosome"/>
</dbReference>
<feature type="domain" description="Lcl C-terminal" evidence="2">
    <location>
        <begin position="94"/>
        <end position="244"/>
    </location>
</feature>
<dbReference type="InterPro" id="IPR011460">
    <property type="entry name" value="Lcl_C"/>
</dbReference>
<dbReference type="STRING" id="349521.HCH_00116"/>
<dbReference type="EMBL" id="CP000155">
    <property type="protein sequence ID" value="ABC27037.1"/>
    <property type="molecule type" value="Genomic_DNA"/>
</dbReference>
<organism evidence="3 4">
    <name type="scientific">Hahella chejuensis (strain KCTC 2396)</name>
    <dbReference type="NCBI Taxonomy" id="349521"/>
    <lineage>
        <taxon>Bacteria</taxon>
        <taxon>Pseudomonadati</taxon>
        <taxon>Pseudomonadota</taxon>
        <taxon>Gammaproteobacteria</taxon>
        <taxon>Oceanospirillales</taxon>
        <taxon>Hahellaceae</taxon>
        <taxon>Hahella</taxon>
    </lineage>
</organism>
<evidence type="ECO:0000313" key="3">
    <source>
        <dbReference type="EMBL" id="ABC27037.1"/>
    </source>
</evidence>
<dbReference type="RefSeq" id="WP_011394114.1">
    <property type="nucleotide sequence ID" value="NC_007645.1"/>
</dbReference>
<dbReference type="KEGG" id="hch:HCH_00116"/>